<sequence length="175" mass="20741">MQAQYNDMEDKMRILKLNHDHLVKDMDDLALRFKNEQKKNFELLGELKKAEVTFSASSELQERIKSLTKQNDILRETNEKLLNSALIVEKERSYNQLEQVFLKRKISGLEYALEMQNLETKIRVLKSEDIKFDDLQEALELLKLKREGKLENIDNATHKLNDTDQSISERRKKFK</sequence>
<feature type="coiled-coil region" evidence="1">
    <location>
        <begin position="57"/>
        <end position="84"/>
    </location>
</feature>
<dbReference type="GO" id="GO:0035869">
    <property type="term" value="C:ciliary transition zone"/>
    <property type="evidence" value="ECO:0007669"/>
    <property type="project" value="TreeGrafter"/>
</dbReference>
<protein>
    <submittedName>
        <fullName evidence="3">Protein fantom</fullName>
    </submittedName>
</protein>
<organism evidence="3 4">
    <name type="scientific">Caerostris extrusa</name>
    <name type="common">Bark spider</name>
    <name type="synonym">Caerostris bankana</name>
    <dbReference type="NCBI Taxonomy" id="172846"/>
    <lineage>
        <taxon>Eukaryota</taxon>
        <taxon>Metazoa</taxon>
        <taxon>Ecdysozoa</taxon>
        <taxon>Arthropoda</taxon>
        <taxon>Chelicerata</taxon>
        <taxon>Arachnida</taxon>
        <taxon>Araneae</taxon>
        <taxon>Araneomorphae</taxon>
        <taxon>Entelegynae</taxon>
        <taxon>Araneoidea</taxon>
        <taxon>Araneidae</taxon>
        <taxon>Caerostris</taxon>
    </lineage>
</organism>
<feature type="coiled-coil region" evidence="1">
    <location>
        <begin position="125"/>
        <end position="152"/>
    </location>
</feature>
<feature type="region of interest" description="Disordered" evidence="2">
    <location>
        <begin position="156"/>
        <end position="175"/>
    </location>
</feature>
<evidence type="ECO:0000256" key="2">
    <source>
        <dbReference type="SAM" id="MobiDB-lite"/>
    </source>
</evidence>
<evidence type="ECO:0000256" key="1">
    <source>
        <dbReference type="SAM" id="Coils"/>
    </source>
</evidence>
<name>A0AAV4NBM1_CAEEX</name>
<evidence type="ECO:0000313" key="3">
    <source>
        <dbReference type="EMBL" id="GIX82112.1"/>
    </source>
</evidence>
<dbReference type="PANTHER" id="PTHR14240:SF1">
    <property type="entry name" value="PROTEIN FANTOM-RELATED"/>
    <property type="match status" value="1"/>
</dbReference>
<dbReference type="AlphaFoldDB" id="A0AAV4NBM1"/>
<dbReference type="InterPro" id="IPR031139">
    <property type="entry name" value="RPGRIP1_fam"/>
</dbReference>
<accession>A0AAV4NBM1</accession>
<dbReference type="Proteomes" id="UP001054945">
    <property type="component" value="Unassembled WGS sequence"/>
</dbReference>
<evidence type="ECO:0000313" key="4">
    <source>
        <dbReference type="Proteomes" id="UP001054945"/>
    </source>
</evidence>
<comment type="caution">
    <text evidence="3">The sequence shown here is derived from an EMBL/GenBank/DDBJ whole genome shotgun (WGS) entry which is preliminary data.</text>
</comment>
<gene>
    <name evidence="3" type="primary">RPGRIP1L</name>
    <name evidence="3" type="ORF">CEXT_143631</name>
</gene>
<keyword evidence="4" id="KW-1185">Reference proteome</keyword>
<dbReference type="GO" id="GO:1905515">
    <property type="term" value="P:non-motile cilium assembly"/>
    <property type="evidence" value="ECO:0007669"/>
    <property type="project" value="TreeGrafter"/>
</dbReference>
<proteinExistence type="predicted"/>
<dbReference type="PANTHER" id="PTHR14240">
    <property type="entry name" value="RETINITIS PIGMENTOSA GTPASE REGULATOR-INTERACTING PROTEIN"/>
    <property type="match status" value="1"/>
</dbReference>
<keyword evidence="1" id="KW-0175">Coiled coil</keyword>
<dbReference type="EMBL" id="BPLR01020748">
    <property type="protein sequence ID" value="GIX82112.1"/>
    <property type="molecule type" value="Genomic_DNA"/>
</dbReference>
<reference evidence="3 4" key="1">
    <citation type="submission" date="2021-06" db="EMBL/GenBank/DDBJ databases">
        <title>Caerostris extrusa draft genome.</title>
        <authorList>
            <person name="Kono N."/>
            <person name="Arakawa K."/>
        </authorList>
    </citation>
    <scope>NUCLEOTIDE SEQUENCE [LARGE SCALE GENOMIC DNA]</scope>
</reference>